<dbReference type="AlphaFoldDB" id="A0A1G9S9P4"/>
<accession>A0A1G9S9P4</accession>
<dbReference type="Proteomes" id="UP000199068">
    <property type="component" value="Unassembled WGS sequence"/>
</dbReference>
<dbReference type="InterPro" id="IPR053154">
    <property type="entry name" value="c-di-AMP_regulator"/>
</dbReference>
<dbReference type="Gene3D" id="2.170.120.40">
    <property type="entry name" value="YbbR-like domain"/>
    <property type="match status" value="2"/>
</dbReference>
<evidence type="ECO:0000313" key="1">
    <source>
        <dbReference type="EMBL" id="SDM32176.1"/>
    </source>
</evidence>
<proteinExistence type="predicted"/>
<evidence type="ECO:0000313" key="2">
    <source>
        <dbReference type="Proteomes" id="UP000199068"/>
    </source>
</evidence>
<dbReference type="STRING" id="1121325.SAMN04515677_1098"/>
<keyword evidence="2" id="KW-1185">Reference proteome</keyword>
<gene>
    <name evidence="1" type="ORF">SAMN04515677_1098</name>
</gene>
<organism evidence="1 2">
    <name type="scientific">Romboutsia lituseburensis DSM 797</name>
    <dbReference type="NCBI Taxonomy" id="1121325"/>
    <lineage>
        <taxon>Bacteria</taxon>
        <taxon>Bacillati</taxon>
        <taxon>Bacillota</taxon>
        <taxon>Clostridia</taxon>
        <taxon>Peptostreptococcales</taxon>
        <taxon>Peptostreptococcaceae</taxon>
        <taxon>Romboutsia</taxon>
    </lineage>
</organism>
<dbReference type="InterPro" id="IPR012505">
    <property type="entry name" value="YbbR"/>
</dbReference>
<dbReference type="Pfam" id="PF07949">
    <property type="entry name" value="YbbR"/>
    <property type="match status" value="1"/>
</dbReference>
<name>A0A1G9S9P4_9FIRM</name>
<sequence length="394" mass="44266">MIERFKTNTKIKLISLLSAVVLWLYVMAVVDPEETKLFEGMPVTISNMDELRDKDLVIYPKIDLTTDISVSGKLSKLQKVNKDNIHIYGQINNPMEGSNDIYLRANTPGQVTHEIRNNILIVNLEKIVSEQKPIDIQAEGKHKSNVARATVDKGIDSIGVSGPRSQVKLVDKIVGVVDVGSNTNDFTAQIKLFPVDKDGNEVKDVELEKSSVTVNVELLKEKTVPIQIKFTQDSNPDIKLKDYTLSQESIVIKGKKDVVDKIDYIETEPLNINDIANSTSKDLGLSIPEGISTDTKYITIKLKTVKTIKESFVYTKPEIQIRNKTEDIDISKIDIPDNINVNIEYLENIGTITKEDIVLYIDVSQDISETQKYDIKYETESDIKNVVITPDKTL</sequence>
<reference evidence="1 2" key="1">
    <citation type="submission" date="2016-10" db="EMBL/GenBank/DDBJ databases">
        <authorList>
            <person name="de Groot N.N."/>
        </authorList>
    </citation>
    <scope>NUCLEOTIDE SEQUENCE [LARGE SCALE GENOMIC DNA]</scope>
    <source>
        <strain evidence="1 2">DSM 797</strain>
    </source>
</reference>
<dbReference type="PANTHER" id="PTHR37804:SF1">
    <property type="entry name" value="CDAA REGULATORY PROTEIN CDAR"/>
    <property type="match status" value="1"/>
</dbReference>
<dbReference type="PANTHER" id="PTHR37804">
    <property type="entry name" value="CDAA REGULATORY PROTEIN CDAR"/>
    <property type="match status" value="1"/>
</dbReference>
<dbReference type="RefSeq" id="WP_092727228.1">
    <property type="nucleotide sequence ID" value="NZ_FNGW01000009.1"/>
</dbReference>
<protein>
    <submittedName>
        <fullName evidence="1">YbbR domain-containing protein</fullName>
    </submittedName>
</protein>
<dbReference type="EMBL" id="FNGW01000009">
    <property type="protein sequence ID" value="SDM32176.1"/>
    <property type="molecule type" value="Genomic_DNA"/>
</dbReference>
<dbReference type="Gene3D" id="2.170.120.30">
    <property type="match status" value="1"/>
</dbReference>